<keyword evidence="3" id="KW-1185">Reference proteome</keyword>
<name>A0ABR9KQB7_9ACTN</name>
<gene>
    <name evidence="2" type="ORF">H4W81_006730</name>
</gene>
<proteinExistence type="predicted"/>
<dbReference type="Proteomes" id="UP000661607">
    <property type="component" value="Unassembled WGS sequence"/>
</dbReference>
<reference evidence="2 3" key="1">
    <citation type="submission" date="2020-10" db="EMBL/GenBank/DDBJ databases">
        <title>Sequencing the genomes of 1000 actinobacteria strains.</title>
        <authorList>
            <person name="Klenk H.-P."/>
        </authorList>
    </citation>
    <scope>NUCLEOTIDE SEQUENCE [LARGE SCALE GENOMIC DNA]</scope>
    <source>
        <strain evidence="2 3">DSM 43748</strain>
    </source>
</reference>
<evidence type="ECO:0000313" key="2">
    <source>
        <dbReference type="EMBL" id="MBE1563951.1"/>
    </source>
</evidence>
<protein>
    <submittedName>
        <fullName evidence="2">Uncharacterized protein</fullName>
    </submittedName>
</protein>
<dbReference type="EMBL" id="JADBEF010000001">
    <property type="protein sequence ID" value="MBE1563951.1"/>
    <property type="molecule type" value="Genomic_DNA"/>
</dbReference>
<comment type="caution">
    <text evidence="2">The sequence shown here is derived from an EMBL/GenBank/DDBJ whole genome shotgun (WGS) entry which is preliminary data.</text>
</comment>
<evidence type="ECO:0000313" key="3">
    <source>
        <dbReference type="Proteomes" id="UP000661607"/>
    </source>
</evidence>
<sequence>MVNVRAMSRPASSASSIRPRYGIRCSRT</sequence>
<accession>A0ABR9KQB7</accession>
<feature type="compositionally biased region" description="Low complexity" evidence="1">
    <location>
        <begin position="1"/>
        <end position="20"/>
    </location>
</feature>
<feature type="region of interest" description="Disordered" evidence="1">
    <location>
        <begin position="1"/>
        <end position="28"/>
    </location>
</feature>
<evidence type="ECO:0000256" key="1">
    <source>
        <dbReference type="SAM" id="MobiDB-lite"/>
    </source>
</evidence>
<organism evidence="2 3">
    <name type="scientific">Nonomuraea africana</name>
    <dbReference type="NCBI Taxonomy" id="46171"/>
    <lineage>
        <taxon>Bacteria</taxon>
        <taxon>Bacillati</taxon>
        <taxon>Actinomycetota</taxon>
        <taxon>Actinomycetes</taxon>
        <taxon>Streptosporangiales</taxon>
        <taxon>Streptosporangiaceae</taxon>
        <taxon>Nonomuraea</taxon>
    </lineage>
</organism>